<dbReference type="PROSITE" id="PS00133">
    <property type="entry name" value="CARBOXYPEPT_ZN_2"/>
    <property type="match status" value="1"/>
</dbReference>
<dbReference type="FunFam" id="3.40.630.10:FF:000040">
    <property type="entry name" value="zinc carboxypeptidase"/>
    <property type="match status" value="1"/>
</dbReference>
<evidence type="ECO:0000256" key="8">
    <source>
        <dbReference type="ARBA" id="ARBA00022729"/>
    </source>
</evidence>
<evidence type="ECO:0000256" key="13">
    <source>
        <dbReference type="ARBA" id="ARBA00057299"/>
    </source>
</evidence>
<keyword evidence="5" id="KW-0121">Carboxypeptidase</keyword>
<dbReference type="Proteomes" id="UP000308365">
    <property type="component" value="Unassembled WGS sequence"/>
</dbReference>
<keyword evidence="10" id="KW-0862">Zinc</keyword>
<dbReference type="SMART" id="SM00631">
    <property type="entry name" value="Zn_pept"/>
    <property type="match status" value="1"/>
</dbReference>
<dbReference type="Pfam" id="PF00246">
    <property type="entry name" value="Peptidase_M14"/>
    <property type="match status" value="2"/>
</dbReference>
<evidence type="ECO:0000256" key="11">
    <source>
        <dbReference type="ARBA" id="ARBA00023049"/>
    </source>
</evidence>
<comment type="caution">
    <text evidence="14">Lacks conserved residue(s) required for the propagation of feature annotation.</text>
</comment>
<evidence type="ECO:0000256" key="2">
    <source>
        <dbReference type="ARBA" id="ARBA00004613"/>
    </source>
</evidence>
<keyword evidence="8" id="KW-0732">Signal</keyword>
<reference evidence="17" key="1">
    <citation type="journal article" date="2019" name="IScience">
        <title>Narwhal Genome Reveals Long-Term Low Genetic Diversity despite Current Large Abundance Size.</title>
        <authorList>
            <person name="Westbury M.V."/>
            <person name="Petersen B."/>
            <person name="Garde E."/>
            <person name="Heide-Jorgensen M.P."/>
            <person name="Lorenzen E.D."/>
        </authorList>
    </citation>
    <scope>NUCLEOTIDE SEQUENCE [LARGE SCALE GENOMIC DNA]</scope>
</reference>
<comment type="subcellular location">
    <subcellularLocation>
        <location evidence="2">Secreted</location>
    </subcellularLocation>
</comment>
<comment type="caution">
    <text evidence="16">The sequence shown here is derived from an EMBL/GenBank/DDBJ whole genome shotgun (WGS) entry which is preliminary data.</text>
</comment>
<protein>
    <recommendedName>
        <fullName evidence="15">Peptidase M14 domain-containing protein</fullName>
    </recommendedName>
</protein>
<accession>A0A4U1F2L6</accession>
<feature type="domain" description="Peptidase M14" evidence="15">
    <location>
        <begin position="1"/>
        <end position="127"/>
    </location>
</feature>
<dbReference type="InterPro" id="IPR057246">
    <property type="entry name" value="CARBOXYPEPT_ZN_1"/>
</dbReference>
<dbReference type="SUPFAM" id="SSF53187">
    <property type="entry name" value="Zn-dependent exopeptidases"/>
    <property type="match status" value="2"/>
</dbReference>
<dbReference type="PROSITE" id="PS00132">
    <property type="entry name" value="CARBOXYPEPT_ZN_1"/>
    <property type="match status" value="1"/>
</dbReference>
<dbReference type="Gene3D" id="3.30.70.340">
    <property type="entry name" value="Metallocarboxypeptidase-like"/>
    <property type="match status" value="1"/>
</dbReference>
<evidence type="ECO:0000256" key="5">
    <source>
        <dbReference type="ARBA" id="ARBA00022645"/>
    </source>
</evidence>
<evidence type="ECO:0000256" key="1">
    <source>
        <dbReference type="ARBA" id="ARBA00001947"/>
    </source>
</evidence>
<evidence type="ECO:0000259" key="15">
    <source>
        <dbReference type="PROSITE" id="PS52035"/>
    </source>
</evidence>
<dbReference type="PANTHER" id="PTHR11705:SF65">
    <property type="entry name" value="MAST CELL CARBOXYPEPTIDASE A"/>
    <property type="match status" value="1"/>
</dbReference>
<evidence type="ECO:0000256" key="3">
    <source>
        <dbReference type="ARBA" id="ARBA00005988"/>
    </source>
</evidence>
<evidence type="ECO:0000256" key="4">
    <source>
        <dbReference type="ARBA" id="ARBA00022525"/>
    </source>
</evidence>
<evidence type="ECO:0000313" key="16">
    <source>
        <dbReference type="EMBL" id="TKC43468.1"/>
    </source>
</evidence>
<evidence type="ECO:0000313" key="17">
    <source>
        <dbReference type="Proteomes" id="UP000308365"/>
    </source>
</evidence>
<keyword evidence="11" id="KW-0482">Metalloprotease</keyword>
<dbReference type="Gene3D" id="3.40.630.10">
    <property type="entry name" value="Zn peptidases"/>
    <property type="match status" value="2"/>
</dbReference>
<keyword evidence="9" id="KW-0378">Hydrolase</keyword>
<evidence type="ECO:0000256" key="9">
    <source>
        <dbReference type="ARBA" id="ARBA00022801"/>
    </source>
</evidence>
<dbReference type="InterPro" id="IPR036990">
    <property type="entry name" value="M14A-like_propep"/>
</dbReference>
<organism evidence="16 17">
    <name type="scientific">Monodon monoceros</name>
    <name type="common">Narwhal</name>
    <name type="synonym">Ceratodon monodon</name>
    <dbReference type="NCBI Taxonomy" id="40151"/>
    <lineage>
        <taxon>Eukaryota</taxon>
        <taxon>Metazoa</taxon>
        <taxon>Chordata</taxon>
        <taxon>Craniata</taxon>
        <taxon>Vertebrata</taxon>
        <taxon>Euteleostomi</taxon>
        <taxon>Mammalia</taxon>
        <taxon>Eutheria</taxon>
        <taxon>Laurasiatheria</taxon>
        <taxon>Artiodactyla</taxon>
        <taxon>Whippomorpha</taxon>
        <taxon>Cetacea</taxon>
        <taxon>Odontoceti</taxon>
        <taxon>Monodontidae</taxon>
        <taxon>Monodon</taxon>
    </lineage>
</organism>
<evidence type="ECO:0000256" key="14">
    <source>
        <dbReference type="PROSITE-ProRule" id="PRU01379"/>
    </source>
</evidence>
<keyword evidence="12" id="KW-1015">Disulfide bond</keyword>
<dbReference type="SUPFAM" id="SSF54897">
    <property type="entry name" value="Protease propeptides/inhibitors"/>
    <property type="match status" value="1"/>
</dbReference>
<evidence type="ECO:0000256" key="12">
    <source>
        <dbReference type="ARBA" id="ARBA00023157"/>
    </source>
</evidence>
<proteinExistence type="inferred from homology"/>
<dbReference type="GO" id="GO:0005615">
    <property type="term" value="C:extracellular space"/>
    <property type="evidence" value="ECO:0007669"/>
    <property type="project" value="TreeGrafter"/>
</dbReference>
<evidence type="ECO:0000256" key="6">
    <source>
        <dbReference type="ARBA" id="ARBA00022670"/>
    </source>
</evidence>
<feature type="non-terminal residue" evidence="16">
    <location>
        <position position="508"/>
    </location>
</feature>
<dbReference type="InterPro" id="IPR057247">
    <property type="entry name" value="CARBOXYPEPT_ZN_2"/>
</dbReference>
<keyword evidence="4" id="KW-0964">Secreted</keyword>
<feature type="non-terminal residue" evidence="16">
    <location>
        <position position="1"/>
    </location>
</feature>
<dbReference type="GO" id="GO:0006508">
    <property type="term" value="P:proteolysis"/>
    <property type="evidence" value="ECO:0007669"/>
    <property type="project" value="UniProtKB-KW"/>
</dbReference>
<dbReference type="FunFam" id="3.30.70.340:FF:000002">
    <property type="entry name" value="Carboxypeptidase A"/>
    <property type="match status" value="1"/>
</dbReference>
<dbReference type="InterPro" id="IPR000834">
    <property type="entry name" value="Peptidase_M14"/>
</dbReference>
<dbReference type="AlphaFoldDB" id="A0A4U1F2L6"/>
<dbReference type="GO" id="GO:0004181">
    <property type="term" value="F:metallocarboxypeptidase activity"/>
    <property type="evidence" value="ECO:0007669"/>
    <property type="project" value="UniProtKB-EC"/>
</dbReference>
<name>A0A4U1F2L6_MONMO</name>
<dbReference type="GO" id="GO:0008270">
    <property type="term" value="F:zinc ion binding"/>
    <property type="evidence" value="ECO:0007669"/>
    <property type="project" value="InterPro"/>
</dbReference>
<evidence type="ECO:0000256" key="7">
    <source>
        <dbReference type="ARBA" id="ARBA00022723"/>
    </source>
</evidence>
<dbReference type="PANTHER" id="PTHR11705">
    <property type="entry name" value="PROTEASE FAMILY M14 CARBOXYPEPTIDASE A,B"/>
    <property type="match status" value="1"/>
</dbReference>
<comment type="function">
    <text evidence="13">Involved in the digestion of the blood meal.</text>
</comment>
<comment type="cofactor">
    <cofactor evidence="1">
        <name>Zn(2+)</name>
        <dbReference type="ChEBI" id="CHEBI:29105"/>
    </cofactor>
</comment>
<feature type="domain" description="Peptidase M14" evidence="15">
    <location>
        <begin position="299"/>
        <end position="508"/>
    </location>
</feature>
<evidence type="ECO:0000256" key="10">
    <source>
        <dbReference type="ARBA" id="ARBA00022833"/>
    </source>
</evidence>
<keyword evidence="6" id="KW-0645">Protease</keyword>
<keyword evidence="7" id="KW-0479">Metal-binding</keyword>
<feature type="active site" description="Proton donor/acceptor" evidence="14">
    <location>
        <position position="93"/>
    </location>
</feature>
<dbReference type="Pfam" id="PF02244">
    <property type="entry name" value="Propep_M14"/>
    <property type="match status" value="1"/>
</dbReference>
<dbReference type="InterPro" id="IPR003146">
    <property type="entry name" value="M14A_act_pep"/>
</dbReference>
<sequence>NSMAKAAIKELATLYSTKYKYGPGASTICKSWRQNCAKNPRLKGPEIQGKKASPIIKGGFNAVGEVPNLRDPAAGGSDDWAYDQGIKYSFTFELRDKGRYGFALPESQIRPTCEETMLAIKYITGYVLEHLLQTCTGYSEVLMRKKTCKGKSRTVKCGIDSMWEEDYETLLHGLHVSSFVFLKGEGVTCEAQDEKQANIIKDLAKTNQLDFWYPDITHHVAANMTVDFRISEKEFQSIQAAFDQNRMHYEILIHDVQEEVEKQSDVKEDIPGRHSYAKYNNWDKFDVKEDIPGRHSYAKYNNWDKTVAWTEKMVHKHPKMVSRIKIGTTVEDNPLYVLKIGEKDERRKAIFMDCGIHAREWISPAFCQWFVYQATKTYGKNKIMTKLLDRMNFYVLPVFNVDGYIWSWRQDRMWRKNRSKNQRSKCIGTDLNRNFNVSWNSFPHTKDPCREIYGGPAPESEKETKAVTDFIRSHRKSIKAYLTFHSYSQMLLFPYGYTSELPPNHEEL</sequence>
<dbReference type="PRINTS" id="PR00765">
    <property type="entry name" value="CRBOXYPTASEA"/>
</dbReference>
<dbReference type="PROSITE" id="PS52035">
    <property type="entry name" value="PEPTIDASE_M14"/>
    <property type="match status" value="2"/>
</dbReference>
<dbReference type="EMBL" id="RWIC01000466">
    <property type="protein sequence ID" value="TKC43468.1"/>
    <property type="molecule type" value="Genomic_DNA"/>
</dbReference>
<comment type="similarity">
    <text evidence="3 14">Belongs to the peptidase M14 family.</text>
</comment>
<gene>
    <name evidence="16" type="ORF">EI555_001342</name>
</gene>